<evidence type="ECO:0000256" key="1">
    <source>
        <dbReference type="SAM" id="Coils"/>
    </source>
</evidence>
<sequence length="814" mass="92892">MAGKAKSVLKVEVLSNQSPPESRHVRLHASAQLDLHDKHLQYVNDALKKWKELMRKPGFRGKLDWKQIKERLEAEAKRSDFESIAQATQRLKDKIQAIERQLLVIARQARILSDVEPIKTLKTIGGDQTVKEMMQMFAKLAKRHPVIWSQIQLQGEYSKYGDDAFASMLNRVDALRGESTANMERWQTRLEEHNEAAIQWEEDRDRLQQELNAANEKIRDYETTTRSHDEDDIEKLQRLEDELEEEKCKVQRLQTAAEKAEKQHAAEVEKMDKKLEQALQKSAPRAEQYRPVRVVGPAQRSDDYSDIEVRRYKKDARDAKESEEKLHNWSGRQELSMPPKNPLAPTEREYFRDSLYALPSRDGQTTGIPVVDSHFDKVQAGIASIEQQLGVEREKREADKKRDAEERGRLQSEFDNELAKMRDAQSEIKVSDGHVVQFGAECAAKWGGSQIQIKTHAKHLEVDAELRNLLNKIQAPTDLMRAELRREVSMQEVKSGREATVKSIRMQYKNESTYRSIADLTLWLLQHVAKMDRKRSDLDAEIRALKARIEDDKENRQVAINAVREIELKAISNDREKSLAALKDAQSKISELNESLQEHRTSSEEQNIEATKQVTGLEGQIALQKNQIEVAGRALRHAQDTIKARDGEIKTLSETEAVNRSKITGLETELRLVREKGDAMQEQLDKLEVDKAEGDRKLEQMRTDLTTAQLQSAGAGDVDKLMGELRGSYSARIEDGKRRVDDLSAEIKEARKKADDLEAAKSALEVGKAELAKDVIQWIGKYNDARSAFNDKVDELNAAVQEKAEVEKAKTAIE</sequence>
<dbReference type="VEuPathDB" id="FungiDB:AB675_3575"/>
<reference evidence="3 4" key="1">
    <citation type="submission" date="2015-06" db="EMBL/GenBank/DDBJ databases">
        <title>Draft genome of the ant-associated black yeast Phialophora attae CBS 131958.</title>
        <authorList>
            <person name="Moreno L.F."/>
            <person name="Stielow B.J."/>
            <person name="de Hoog S."/>
            <person name="Vicente V.A."/>
            <person name="Weiss V.A."/>
            <person name="de Vries M."/>
            <person name="Cruz L.M."/>
            <person name="Souza E.M."/>
        </authorList>
    </citation>
    <scope>NUCLEOTIDE SEQUENCE [LARGE SCALE GENOMIC DNA]</scope>
    <source>
        <strain evidence="3 4">CBS 131958</strain>
    </source>
</reference>
<feature type="compositionally biased region" description="Basic and acidic residues" evidence="2">
    <location>
        <begin position="315"/>
        <end position="327"/>
    </location>
</feature>
<evidence type="ECO:0000313" key="4">
    <source>
        <dbReference type="Proteomes" id="UP000038010"/>
    </source>
</evidence>
<dbReference type="RefSeq" id="XP_017999703.1">
    <property type="nucleotide sequence ID" value="XM_018143637.1"/>
</dbReference>
<protein>
    <submittedName>
        <fullName evidence="3">Uncharacterized protein</fullName>
    </submittedName>
</protein>
<dbReference type="EMBL" id="LFJN01000014">
    <property type="protein sequence ID" value="KPI39740.1"/>
    <property type="molecule type" value="Genomic_DNA"/>
</dbReference>
<name>A0A0N1P0X3_9EURO</name>
<organism evidence="3 4">
    <name type="scientific">Cyphellophora attinorum</name>
    <dbReference type="NCBI Taxonomy" id="1664694"/>
    <lineage>
        <taxon>Eukaryota</taxon>
        <taxon>Fungi</taxon>
        <taxon>Dikarya</taxon>
        <taxon>Ascomycota</taxon>
        <taxon>Pezizomycotina</taxon>
        <taxon>Eurotiomycetes</taxon>
        <taxon>Chaetothyriomycetidae</taxon>
        <taxon>Chaetothyriales</taxon>
        <taxon>Cyphellophoraceae</taxon>
        <taxon>Cyphellophora</taxon>
    </lineage>
</organism>
<dbReference type="STRING" id="1664694.A0A0N1P0X3"/>
<keyword evidence="4" id="KW-1185">Reference proteome</keyword>
<accession>A0A0N1P0X3</accession>
<dbReference type="Proteomes" id="UP000038010">
    <property type="component" value="Unassembled WGS sequence"/>
</dbReference>
<gene>
    <name evidence="3" type="ORF">AB675_3575</name>
</gene>
<feature type="region of interest" description="Disordered" evidence="2">
    <location>
        <begin position="315"/>
        <end position="345"/>
    </location>
</feature>
<evidence type="ECO:0000313" key="3">
    <source>
        <dbReference type="EMBL" id="KPI39740.1"/>
    </source>
</evidence>
<comment type="caution">
    <text evidence="3">The sequence shown here is derived from an EMBL/GenBank/DDBJ whole genome shotgun (WGS) entry which is preliminary data.</text>
</comment>
<feature type="coiled-coil region" evidence="1">
    <location>
        <begin position="528"/>
        <end position="609"/>
    </location>
</feature>
<feature type="coiled-coil region" evidence="1">
    <location>
        <begin position="670"/>
        <end position="704"/>
    </location>
</feature>
<evidence type="ECO:0000256" key="2">
    <source>
        <dbReference type="SAM" id="MobiDB-lite"/>
    </source>
</evidence>
<dbReference type="AlphaFoldDB" id="A0A0N1P0X3"/>
<feature type="coiled-coil region" evidence="1">
    <location>
        <begin position="733"/>
        <end position="767"/>
    </location>
</feature>
<proteinExistence type="predicted"/>
<feature type="coiled-coil region" evidence="1">
    <location>
        <begin position="183"/>
        <end position="281"/>
    </location>
</feature>
<dbReference type="GeneID" id="28735517"/>
<keyword evidence="1" id="KW-0175">Coiled coil</keyword>
<dbReference type="Gene3D" id="1.10.287.1490">
    <property type="match status" value="1"/>
</dbReference>